<reference evidence="3 4" key="1">
    <citation type="submission" date="2009-10" db="EMBL/GenBank/DDBJ databases">
        <title>Complete sequence of chromosome of Ammonifex degensii KC4.</title>
        <authorList>
            <consortium name="US DOE Joint Genome Institute"/>
            <person name="Kerfeld C."/>
            <person name="Goodner B."/>
            <person name="Huber H."/>
            <person name="Stetter K."/>
            <person name="Lucas S."/>
            <person name="Copeland A."/>
            <person name="Lapidus A."/>
            <person name="Glavina del Rio T."/>
            <person name="Dalin E."/>
            <person name="Tice H."/>
            <person name="Bruce D."/>
            <person name="Goodwin L."/>
            <person name="Pitluck S."/>
            <person name="Saunders E."/>
            <person name="Brettin T."/>
            <person name="Detter J.C."/>
            <person name="Han C."/>
            <person name="Larimer F."/>
            <person name="Land M."/>
            <person name="Hauser L."/>
            <person name="Kyrpides N."/>
            <person name="Ovchinnikova G."/>
            <person name="Richardson P."/>
        </authorList>
    </citation>
    <scope>NUCLEOTIDE SEQUENCE [LARGE SCALE GENOMIC DNA]</scope>
    <source>
        <strain evidence="4">DSM 10501 / KC4</strain>
    </source>
</reference>
<sequence length="124" mass="13750">MSPQVNGFAEGLKIFLFCLIEMWLHLCYNVATGGDFMQAGIREVKNRFSEYLRRVKQGEILLITERNVPVAKLIPVQRDEQLPVLTLIEQGTASWRGGKPQGIAAPPAVRGATSIGSLVAEDRR</sequence>
<name>C9RB03_AMMDK</name>
<dbReference type="EMBL" id="CP001785">
    <property type="protein sequence ID" value="ACX51430.1"/>
    <property type="molecule type" value="Genomic_DNA"/>
</dbReference>
<dbReference type="InterPro" id="IPR051416">
    <property type="entry name" value="phD-YefM_TA_antitoxins"/>
</dbReference>
<dbReference type="Pfam" id="PF02604">
    <property type="entry name" value="PhdYeFM_antitox"/>
    <property type="match status" value="1"/>
</dbReference>
<evidence type="ECO:0000313" key="4">
    <source>
        <dbReference type="Proteomes" id="UP000002620"/>
    </source>
</evidence>
<evidence type="ECO:0000313" key="3">
    <source>
        <dbReference type="EMBL" id="ACX51430.1"/>
    </source>
</evidence>
<comment type="similarity">
    <text evidence="1 2">Belongs to the phD/YefM antitoxin family.</text>
</comment>
<dbReference type="InterPro" id="IPR006442">
    <property type="entry name" value="Antitoxin_Phd/YefM"/>
</dbReference>
<dbReference type="AlphaFoldDB" id="C9RB03"/>
<dbReference type="PANTHER" id="PTHR35377">
    <property type="entry name" value="ANTITOXIN VAPB49-RELATED-RELATED"/>
    <property type="match status" value="1"/>
</dbReference>
<dbReference type="KEGG" id="adg:Adeg_0261"/>
<dbReference type="STRING" id="429009.Adeg_0261"/>
<protein>
    <recommendedName>
        <fullName evidence="2">Antitoxin</fullName>
    </recommendedName>
</protein>
<dbReference type="eggNOG" id="COG4118">
    <property type="taxonomic scope" value="Bacteria"/>
</dbReference>
<dbReference type="InterPro" id="IPR036165">
    <property type="entry name" value="YefM-like_sf"/>
</dbReference>
<accession>C9RB03</accession>
<keyword evidence="4" id="KW-1185">Reference proteome</keyword>
<dbReference type="Proteomes" id="UP000002620">
    <property type="component" value="Chromosome"/>
</dbReference>
<dbReference type="HOGENOM" id="CLU_163140_2_1_9"/>
<organism evidence="3 4">
    <name type="scientific">Ammonifex degensii (strain DSM 10501 / KC4)</name>
    <dbReference type="NCBI Taxonomy" id="429009"/>
    <lineage>
        <taxon>Bacteria</taxon>
        <taxon>Bacillati</taxon>
        <taxon>Bacillota</taxon>
        <taxon>Clostridia</taxon>
        <taxon>Thermoanaerobacterales</taxon>
        <taxon>Thermoanaerobacteraceae</taxon>
        <taxon>Ammonifex</taxon>
    </lineage>
</organism>
<dbReference type="Gene3D" id="3.40.1620.10">
    <property type="entry name" value="YefM-like domain"/>
    <property type="match status" value="1"/>
</dbReference>
<dbReference type="SUPFAM" id="SSF143120">
    <property type="entry name" value="YefM-like"/>
    <property type="match status" value="1"/>
</dbReference>
<comment type="function">
    <text evidence="2">Antitoxin component of a type II toxin-antitoxin (TA) system.</text>
</comment>
<proteinExistence type="inferred from homology"/>
<gene>
    <name evidence="3" type="ordered locus">Adeg_0261</name>
</gene>
<evidence type="ECO:0000256" key="2">
    <source>
        <dbReference type="RuleBase" id="RU362080"/>
    </source>
</evidence>
<dbReference type="NCBIfam" id="TIGR01552">
    <property type="entry name" value="phd_fam"/>
    <property type="match status" value="1"/>
</dbReference>
<evidence type="ECO:0000256" key="1">
    <source>
        <dbReference type="ARBA" id="ARBA00009981"/>
    </source>
</evidence>